<dbReference type="PATRIC" id="fig|37636.3.peg.52"/>
<dbReference type="Pfam" id="PF09376">
    <property type="entry name" value="NurA"/>
    <property type="match status" value="1"/>
</dbReference>
<name>A0A0N1KQ64_THESC</name>
<dbReference type="SUPFAM" id="SSF53098">
    <property type="entry name" value="Ribonuclease H-like"/>
    <property type="match status" value="1"/>
</dbReference>
<gene>
    <name evidence="2" type="ORF">AN926_04975</name>
</gene>
<sequence length="314" mass="34271">MAWRLYALDLSRLEGPAGEVLPGAPEGAEEGYPASFQPLEEPWEARRAGPVPWPEPLYFVDGRERGEAVLSDGRRLALLGCVAAGAVVYQQGNMRLLETRVRRVGVGLEEALRLGELVYEPLPLEGPPSPGDVLTALQEGLRKARTLLEEKLAGALTGGLLVVDGPVRLRRQGPVLGYIKTHWARYLPEDREALLSTLKPGERTPMFRVRRKGQELASWYLRLPLPPEGVRPPESGLLRVETPLQGDFGALADLSLSLFPALASHPVKDPRAPQNLLPVGGLERELARRMGSREVVARILARHQDSLSADLGGG</sequence>
<proteinExistence type="predicted"/>
<feature type="domain" description="NurA" evidence="1">
    <location>
        <begin position="81"/>
        <end position="276"/>
    </location>
</feature>
<dbReference type="InterPro" id="IPR018977">
    <property type="entry name" value="NurA_domain"/>
</dbReference>
<evidence type="ECO:0000313" key="2">
    <source>
        <dbReference type="EMBL" id="KPD32129.1"/>
    </source>
</evidence>
<evidence type="ECO:0000313" key="3">
    <source>
        <dbReference type="Proteomes" id="UP000053099"/>
    </source>
</evidence>
<evidence type="ECO:0000259" key="1">
    <source>
        <dbReference type="Pfam" id="PF09376"/>
    </source>
</evidence>
<organism evidence="2 3">
    <name type="scientific">Thermus scotoductus</name>
    <dbReference type="NCBI Taxonomy" id="37636"/>
    <lineage>
        <taxon>Bacteria</taxon>
        <taxon>Thermotogati</taxon>
        <taxon>Deinococcota</taxon>
        <taxon>Deinococci</taxon>
        <taxon>Thermales</taxon>
        <taxon>Thermaceae</taxon>
        <taxon>Thermus</taxon>
    </lineage>
</organism>
<reference evidence="2 3" key="1">
    <citation type="submission" date="2015-09" db="EMBL/GenBank/DDBJ databases">
        <title>Draft genome sequence of Thermus scotoductus strain K1 isolated from a geothermal spring in Nagorno-Karabakh, Armenia.</title>
        <authorList>
            <person name="Saghatelyan A."/>
            <person name="Poghosyan L."/>
            <person name="Panosyan H."/>
            <person name="Birkeland N.-K."/>
        </authorList>
    </citation>
    <scope>NUCLEOTIDE SEQUENCE [LARGE SCALE GENOMIC DNA]</scope>
    <source>
        <strain evidence="2 3">K1</strain>
    </source>
</reference>
<accession>A0A0N1KQ64</accession>
<dbReference type="EMBL" id="LJJR01000012">
    <property type="protein sequence ID" value="KPD32129.1"/>
    <property type="molecule type" value="Genomic_DNA"/>
</dbReference>
<dbReference type="Proteomes" id="UP000053099">
    <property type="component" value="Unassembled WGS sequence"/>
</dbReference>
<comment type="caution">
    <text evidence="2">The sequence shown here is derived from an EMBL/GenBank/DDBJ whole genome shotgun (WGS) entry which is preliminary data.</text>
</comment>
<dbReference type="AlphaFoldDB" id="A0A0N1KQ64"/>
<dbReference type="InterPro" id="IPR012337">
    <property type="entry name" value="RNaseH-like_sf"/>
</dbReference>
<protein>
    <submittedName>
        <fullName evidence="2">Nuclease</fullName>
    </submittedName>
</protein>